<dbReference type="Gene3D" id="3.40.50.150">
    <property type="entry name" value="Vaccinia Virus protein VP39"/>
    <property type="match status" value="1"/>
</dbReference>
<reference evidence="1 2" key="1">
    <citation type="submission" date="2019-10" db="EMBL/GenBank/DDBJ databases">
        <authorList>
            <person name="Palmer J.M."/>
        </authorList>
    </citation>
    <scope>NUCLEOTIDE SEQUENCE [LARGE SCALE GENOMIC DNA]</scope>
    <source>
        <strain evidence="1 2">TWF506</strain>
    </source>
</reference>
<organism evidence="1 2">
    <name type="scientific">Arthrobotrys conoides</name>
    <dbReference type="NCBI Taxonomy" id="74498"/>
    <lineage>
        <taxon>Eukaryota</taxon>
        <taxon>Fungi</taxon>
        <taxon>Dikarya</taxon>
        <taxon>Ascomycota</taxon>
        <taxon>Pezizomycotina</taxon>
        <taxon>Orbiliomycetes</taxon>
        <taxon>Orbiliales</taxon>
        <taxon>Orbiliaceae</taxon>
        <taxon>Arthrobotrys</taxon>
    </lineage>
</organism>
<proteinExistence type="predicted"/>
<dbReference type="InterPro" id="IPR029063">
    <property type="entry name" value="SAM-dependent_MTases_sf"/>
</dbReference>
<dbReference type="SUPFAM" id="SSF53335">
    <property type="entry name" value="S-adenosyl-L-methionine-dependent methyltransferases"/>
    <property type="match status" value="1"/>
</dbReference>
<gene>
    <name evidence="1" type="ORF">TWF506_002876</name>
</gene>
<accession>A0AAN8NMA1</accession>
<keyword evidence="2" id="KW-1185">Reference proteome</keyword>
<dbReference type="AlphaFoldDB" id="A0AAN8NMA1"/>
<evidence type="ECO:0000313" key="1">
    <source>
        <dbReference type="EMBL" id="KAK6502293.1"/>
    </source>
</evidence>
<sequence>MIPSQVNNIEEKAAVLGKDCESILDGRTTESRVCSIGVTTEKSVTVDIGTRKVSTAPAVNDPALVTENVNLCLSHTKQSGDLFDFIHIRYQDDGSQDEKQMFIEAFRSAKPGGWVEVLDNSRNSRSTLPPGKLNCTGSTYPSTFFGGGSILASSRTPTVALRIKQYLLDAGFVDVEEKTWQPSMTTWKRLKEWGSYLRLVCCSILTLSMPSASQPAEEKTGDAQQSTPTCFVIGRKPY</sequence>
<dbReference type="EMBL" id="JAVHJM010000011">
    <property type="protein sequence ID" value="KAK6502293.1"/>
    <property type="molecule type" value="Genomic_DNA"/>
</dbReference>
<evidence type="ECO:0000313" key="2">
    <source>
        <dbReference type="Proteomes" id="UP001307849"/>
    </source>
</evidence>
<protein>
    <submittedName>
        <fullName evidence="1">Uncharacterized protein</fullName>
    </submittedName>
</protein>
<dbReference type="Proteomes" id="UP001307849">
    <property type="component" value="Unassembled WGS sequence"/>
</dbReference>
<name>A0AAN8NMA1_9PEZI</name>
<comment type="caution">
    <text evidence="1">The sequence shown here is derived from an EMBL/GenBank/DDBJ whole genome shotgun (WGS) entry which is preliminary data.</text>
</comment>